<name>A0A6G1E0X2_9ORYZ</name>
<evidence type="ECO:0000256" key="1">
    <source>
        <dbReference type="SAM" id="MobiDB-lite"/>
    </source>
</evidence>
<proteinExistence type="predicted"/>
<feature type="region of interest" description="Disordered" evidence="1">
    <location>
        <begin position="99"/>
        <end position="132"/>
    </location>
</feature>
<keyword evidence="3" id="KW-1185">Reference proteome</keyword>
<dbReference type="EMBL" id="SPHZ02000005">
    <property type="protein sequence ID" value="KAF0918429.1"/>
    <property type="molecule type" value="Genomic_DNA"/>
</dbReference>
<reference evidence="2 3" key="1">
    <citation type="submission" date="2019-11" db="EMBL/GenBank/DDBJ databases">
        <title>Whole genome sequence of Oryza granulata.</title>
        <authorList>
            <person name="Li W."/>
        </authorList>
    </citation>
    <scope>NUCLEOTIDE SEQUENCE [LARGE SCALE GENOMIC DNA]</scope>
    <source>
        <strain evidence="3">cv. Menghai</strain>
        <tissue evidence="2">Leaf</tissue>
    </source>
</reference>
<dbReference type="Proteomes" id="UP000479710">
    <property type="component" value="Unassembled WGS sequence"/>
</dbReference>
<comment type="caution">
    <text evidence="2">The sequence shown here is derived from an EMBL/GenBank/DDBJ whole genome shotgun (WGS) entry which is preliminary data.</text>
</comment>
<gene>
    <name evidence="2" type="ORF">E2562_023576</name>
</gene>
<sequence>MAKVAGNASVGRDTFVQRDGDGAVQPPWATETLVATVRVTRTSYSTYRWKGMAVVEVVVRGDGRRQAGKRKERNFAVRPHALRSMAAIRLRGAATAWRWTRPGRSSQSQPRTAKVSAGSPVGWLDHRRPAVT</sequence>
<accession>A0A6G1E0X2</accession>
<dbReference type="AlphaFoldDB" id="A0A6G1E0X2"/>
<protein>
    <submittedName>
        <fullName evidence="2">Uncharacterized protein</fullName>
    </submittedName>
</protein>
<evidence type="ECO:0000313" key="2">
    <source>
        <dbReference type="EMBL" id="KAF0918429.1"/>
    </source>
</evidence>
<evidence type="ECO:0000313" key="3">
    <source>
        <dbReference type="Proteomes" id="UP000479710"/>
    </source>
</evidence>
<organism evidence="2 3">
    <name type="scientific">Oryza meyeriana var. granulata</name>
    <dbReference type="NCBI Taxonomy" id="110450"/>
    <lineage>
        <taxon>Eukaryota</taxon>
        <taxon>Viridiplantae</taxon>
        <taxon>Streptophyta</taxon>
        <taxon>Embryophyta</taxon>
        <taxon>Tracheophyta</taxon>
        <taxon>Spermatophyta</taxon>
        <taxon>Magnoliopsida</taxon>
        <taxon>Liliopsida</taxon>
        <taxon>Poales</taxon>
        <taxon>Poaceae</taxon>
        <taxon>BOP clade</taxon>
        <taxon>Oryzoideae</taxon>
        <taxon>Oryzeae</taxon>
        <taxon>Oryzinae</taxon>
        <taxon>Oryza</taxon>
        <taxon>Oryza meyeriana</taxon>
    </lineage>
</organism>